<evidence type="ECO:0000256" key="1">
    <source>
        <dbReference type="SAM" id="Phobius"/>
    </source>
</evidence>
<dbReference type="AlphaFoldDB" id="A0A540RAH1"/>
<keyword evidence="1" id="KW-1133">Transmembrane helix</keyword>
<sequence length="143" mass="15060">MSRRFINAALSVFVVVAVVGLGLWFYLRDRAPAGAQTVGEAVAELSGSSTNTDTISSNLVTVLDRLGVFTHSPLHDPAQSPAPDTAESRDELISRMEQAVGRGELTAFEARAVLKAYDQGLITGGESPLVVLDSGEAPETSES</sequence>
<proteinExistence type="predicted"/>
<keyword evidence="3" id="KW-1185">Reference proteome</keyword>
<comment type="caution">
    <text evidence="2">The sequence shown here is derived from an EMBL/GenBank/DDBJ whole genome shotgun (WGS) entry which is preliminary data.</text>
</comment>
<reference evidence="2 3" key="1">
    <citation type="submission" date="2019-06" db="EMBL/GenBank/DDBJ databases">
        <title>Draft genome of C. phoceense Strain 272.</title>
        <authorList>
            <person name="Pacheco L.G.C."/>
            <person name="Barberis C.M."/>
            <person name="Almuzara M.N."/>
            <person name="Traglia G.M."/>
            <person name="Santos C.S."/>
            <person name="Rocha D.J.P.G."/>
            <person name="Aguiar E.R.G.R."/>
            <person name="Vay C.A."/>
        </authorList>
    </citation>
    <scope>NUCLEOTIDE SEQUENCE [LARGE SCALE GENOMIC DNA]</scope>
    <source>
        <strain evidence="2 3">272</strain>
    </source>
</reference>
<organism evidence="2 3">
    <name type="scientific">Corynebacterium phoceense</name>
    <dbReference type="NCBI Taxonomy" id="1686286"/>
    <lineage>
        <taxon>Bacteria</taxon>
        <taxon>Bacillati</taxon>
        <taxon>Actinomycetota</taxon>
        <taxon>Actinomycetes</taxon>
        <taxon>Mycobacteriales</taxon>
        <taxon>Corynebacteriaceae</taxon>
        <taxon>Corynebacterium</taxon>
    </lineage>
</organism>
<dbReference type="RefSeq" id="WP_066488529.1">
    <property type="nucleotide sequence ID" value="NZ_JADPQA010000003.1"/>
</dbReference>
<dbReference type="STRING" id="1686286.GCA_900092335_02336"/>
<protein>
    <submittedName>
        <fullName evidence="2">Uncharacterized protein</fullName>
    </submittedName>
</protein>
<name>A0A540RAH1_9CORY</name>
<keyword evidence="1" id="KW-0472">Membrane</keyword>
<dbReference type="EMBL" id="VHIR01000001">
    <property type="protein sequence ID" value="TQE44728.1"/>
    <property type="molecule type" value="Genomic_DNA"/>
</dbReference>
<keyword evidence="1" id="KW-0812">Transmembrane</keyword>
<evidence type="ECO:0000313" key="3">
    <source>
        <dbReference type="Proteomes" id="UP000318080"/>
    </source>
</evidence>
<accession>A0A540RAH1</accession>
<dbReference type="GeneID" id="79853488"/>
<evidence type="ECO:0000313" key="2">
    <source>
        <dbReference type="EMBL" id="TQE44728.1"/>
    </source>
</evidence>
<gene>
    <name evidence="2" type="ORF">EJK80_01245</name>
</gene>
<feature type="transmembrane region" description="Helical" evidence="1">
    <location>
        <begin position="6"/>
        <end position="27"/>
    </location>
</feature>
<dbReference type="Proteomes" id="UP000318080">
    <property type="component" value="Unassembled WGS sequence"/>
</dbReference>